<evidence type="ECO:0000256" key="4">
    <source>
        <dbReference type="ARBA" id="ARBA00022692"/>
    </source>
</evidence>
<keyword evidence="2 7" id="KW-0813">Transport</keyword>
<dbReference type="GO" id="GO:0022857">
    <property type="term" value="F:transmembrane transporter activity"/>
    <property type="evidence" value="ECO:0007669"/>
    <property type="project" value="UniProtKB-UniRule"/>
</dbReference>
<gene>
    <name evidence="9" type="ORF">FLO80_17545</name>
</gene>
<dbReference type="InterPro" id="IPR055348">
    <property type="entry name" value="DctQ"/>
</dbReference>
<evidence type="ECO:0000256" key="6">
    <source>
        <dbReference type="ARBA" id="ARBA00023136"/>
    </source>
</evidence>
<evidence type="ECO:0000256" key="2">
    <source>
        <dbReference type="ARBA" id="ARBA00022448"/>
    </source>
</evidence>
<evidence type="ECO:0000259" key="8">
    <source>
        <dbReference type="Pfam" id="PF04290"/>
    </source>
</evidence>
<feature type="transmembrane region" description="Helical" evidence="7">
    <location>
        <begin position="170"/>
        <end position="190"/>
    </location>
</feature>
<keyword evidence="3" id="KW-1003">Cell membrane</keyword>
<feature type="transmembrane region" description="Helical" evidence="7">
    <location>
        <begin position="239"/>
        <end position="261"/>
    </location>
</feature>
<reference evidence="9 10" key="1">
    <citation type="submission" date="2019-07" db="EMBL/GenBank/DDBJ databases">
        <title>Aquicoccus porphyridii gen. nov., sp. nov., isolated from a small marine red alga, Porphyridium marinum.</title>
        <authorList>
            <person name="Liu L."/>
        </authorList>
    </citation>
    <scope>NUCLEOTIDE SEQUENCE [LARGE SCALE GENOMIC DNA]</scope>
    <source>
        <strain evidence="9 10">L1 8-17</strain>
    </source>
</reference>
<feature type="transmembrane region" description="Helical" evidence="7">
    <location>
        <begin position="291"/>
        <end position="311"/>
    </location>
</feature>
<comment type="similarity">
    <text evidence="7">Belongs to the TRAP transporter small permease family.</text>
</comment>
<comment type="caution">
    <text evidence="7">Lacks conserved residue(s) required for the propagation of feature annotation.</text>
</comment>
<comment type="caution">
    <text evidence="9">The sequence shown here is derived from an EMBL/GenBank/DDBJ whole genome shotgun (WGS) entry which is preliminary data.</text>
</comment>
<feature type="transmembrane region" description="Helical" evidence="7">
    <location>
        <begin position="21"/>
        <end position="43"/>
    </location>
</feature>
<name>A0A5A9YZI9_9RHOB</name>
<organism evidence="9 10">
    <name type="scientific">Aquicoccus porphyridii</name>
    <dbReference type="NCBI Taxonomy" id="1852029"/>
    <lineage>
        <taxon>Bacteria</taxon>
        <taxon>Pseudomonadati</taxon>
        <taxon>Pseudomonadota</taxon>
        <taxon>Alphaproteobacteria</taxon>
        <taxon>Rhodobacterales</taxon>
        <taxon>Paracoccaceae</taxon>
        <taxon>Aquicoccus</taxon>
    </lineage>
</organism>
<keyword evidence="6 7" id="KW-0472">Membrane</keyword>
<keyword evidence="4 7" id="KW-0812">Transmembrane</keyword>
<feature type="transmembrane region" description="Helical" evidence="7">
    <location>
        <begin position="58"/>
        <end position="78"/>
    </location>
</feature>
<sequence>MVKAEATEIPRVGRPALVARLFGWSMLAALVAFLINNLLVVWFDYPGVAVLWNGGGGAGAWLNVMVYAVFFVVSWVYVLSTRDVSLRWEALRVHGFNVYLVRALFWSVFLVGVVDVAVSFMRVESLLGVFVGDEFARNFTRPTWVGIYVHFPLVVAGFVIALFSRTLGFTWLTLMIVTAELGIVVSRFVFSYEQALMADLVRYWYAALFLFASAYTLFEDGHVRVDVLYAGFAQTKRGFFNAWGTILLGCSTAWVILYIGFNGKTSIINSPFSNFEVSQSGTSGMFVKYQMAMFLGIFAITMLIQFISYFFESVADWRDEPGRREAAPIVH</sequence>
<comment type="function">
    <text evidence="7">Part of the tripartite ATP-independent periplasmic (TRAP) transport system.</text>
</comment>
<evidence type="ECO:0000256" key="1">
    <source>
        <dbReference type="ARBA" id="ARBA00004651"/>
    </source>
</evidence>
<proteinExistence type="inferred from homology"/>
<dbReference type="Proteomes" id="UP000325291">
    <property type="component" value="Unassembled WGS sequence"/>
</dbReference>
<feature type="transmembrane region" description="Helical" evidence="7">
    <location>
        <begin position="202"/>
        <end position="218"/>
    </location>
</feature>
<keyword evidence="5 7" id="KW-1133">Transmembrane helix</keyword>
<keyword evidence="10" id="KW-1185">Reference proteome</keyword>
<evidence type="ECO:0000256" key="7">
    <source>
        <dbReference type="RuleBase" id="RU369079"/>
    </source>
</evidence>
<comment type="subcellular location">
    <subcellularLocation>
        <location evidence="7">Cell inner membrane</location>
        <topology evidence="7">Multi-pass membrane protein</topology>
    </subcellularLocation>
    <subcellularLocation>
        <location evidence="1">Cell membrane</location>
        <topology evidence="1">Multi-pass membrane protein</topology>
    </subcellularLocation>
</comment>
<keyword evidence="7" id="KW-0997">Cell inner membrane</keyword>
<dbReference type="EMBL" id="VINQ01000017">
    <property type="protein sequence ID" value="KAA0910284.1"/>
    <property type="molecule type" value="Genomic_DNA"/>
</dbReference>
<evidence type="ECO:0000256" key="5">
    <source>
        <dbReference type="ARBA" id="ARBA00022989"/>
    </source>
</evidence>
<protein>
    <recommendedName>
        <fullName evidence="7">TRAP transporter small permease protein</fullName>
    </recommendedName>
</protein>
<dbReference type="AlphaFoldDB" id="A0A5A9YZI9"/>
<comment type="subunit">
    <text evidence="7">The complex comprises the extracytoplasmic solute receptor protein and the two transmembrane proteins.</text>
</comment>
<evidence type="ECO:0000256" key="3">
    <source>
        <dbReference type="ARBA" id="ARBA00022475"/>
    </source>
</evidence>
<feature type="transmembrane region" description="Helical" evidence="7">
    <location>
        <begin position="143"/>
        <end position="163"/>
    </location>
</feature>
<feature type="domain" description="Tripartite ATP-independent periplasmic transporters DctQ component" evidence="8">
    <location>
        <begin position="184"/>
        <end position="307"/>
    </location>
</feature>
<feature type="transmembrane region" description="Helical" evidence="7">
    <location>
        <begin position="99"/>
        <end position="123"/>
    </location>
</feature>
<evidence type="ECO:0000313" key="9">
    <source>
        <dbReference type="EMBL" id="KAA0910284.1"/>
    </source>
</evidence>
<accession>A0A5A9YZI9</accession>
<dbReference type="RefSeq" id="WP_111364764.1">
    <property type="nucleotide sequence ID" value="NZ_JASHJG010000001.1"/>
</dbReference>
<dbReference type="GO" id="GO:0005886">
    <property type="term" value="C:plasma membrane"/>
    <property type="evidence" value="ECO:0007669"/>
    <property type="project" value="UniProtKB-SubCell"/>
</dbReference>
<evidence type="ECO:0000313" key="10">
    <source>
        <dbReference type="Proteomes" id="UP000325291"/>
    </source>
</evidence>
<dbReference type="Pfam" id="PF04290">
    <property type="entry name" value="DctQ"/>
    <property type="match status" value="1"/>
</dbReference>